<dbReference type="InParanoid" id="A0A1W4X1G6"/>
<keyword evidence="8" id="KW-1185">Reference proteome</keyword>
<keyword evidence="2 4" id="KW-0195">Cyclin</keyword>
<reference evidence="9" key="1">
    <citation type="submission" date="2025-08" db="UniProtKB">
        <authorList>
            <consortium name="RefSeq"/>
        </authorList>
    </citation>
    <scope>IDENTIFICATION</scope>
    <source>
        <tissue evidence="9">Entire body</tissue>
    </source>
</reference>
<keyword evidence="1" id="KW-0132">Cell division</keyword>
<feature type="domain" description="Cyclin-like" evidence="6">
    <location>
        <begin position="369"/>
        <end position="451"/>
    </location>
</feature>
<protein>
    <submittedName>
        <fullName evidence="9">Cyclin-A2</fullName>
    </submittedName>
</protein>
<dbReference type="Gene3D" id="1.10.472.10">
    <property type="entry name" value="Cyclin-like"/>
    <property type="match status" value="2"/>
</dbReference>
<dbReference type="SMART" id="SM01332">
    <property type="entry name" value="Cyclin_C"/>
    <property type="match status" value="1"/>
</dbReference>
<comment type="similarity">
    <text evidence="4">Belongs to the cyclin family.</text>
</comment>
<dbReference type="InterPro" id="IPR039361">
    <property type="entry name" value="Cyclin"/>
</dbReference>
<accession>A0A1W4X1G6</accession>
<evidence type="ECO:0000259" key="7">
    <source>
        <dbReference type="SMART" id="SM01332"/>
    </source>
</evidence>
<evidence type="ECO:0000256" key="1">
    <source>
        <dbReference type="ARBA" id="ARBA00022618"/>
    </source>
</evidence>
<dbReference type="SUPFAM" id="SSF47954">
    <property type="entry name" value="Cyclin-like"/>
    <property type="match status" value="2"/>
</dbReference>
<dbReference type="Pfam" id="PF02984">
    <property type="entry name" value="Cyclin_C"/>
    <property type="match status" value="1"/>
</dbReference>
<feature type="domain" description="Cyclin-like" evidence="6">
    <location>
        <begin position="272"/>
        <end position="356"/>
    </location>
</feature>
<dbReference type="InterPro" id="IPR006671">
    <property type="entry name" value="Cyclin_N"/>
</dbReference>
<dbReference type="Proteomes" id="UP000192223">
    <property type="component" value="Unplaced"/>
</dbReference>
<organism evidence="8 9">
    <name type="scientific">Agrilus planipennis</name>
    <name type="common">Emerald ash borer</name>
    <name type="synonym">Agrilus marcopoli</name>
    <dbReference type="NCBI Taxonomy" id="224129"/>
    <lineage>
        <taxon>Eukaryota</taxon>
        <taxon>Metazoa</taxon>
        <taxon>Ecdysozoa</taxon>
        <taxon>Arthropoda</taxon>
        <taxon>Hexapoda</taxon>
        <taxon>Insecta</taxon>
        <taxon>Pterygota</taxon>
        <taxon>Neoptera</taxon>
        <taxon>Endopterygota</taxon>
        <taxon>Coleoptera</taxon>
        <taxon>Polyphaga</taxon>
        <taxon>Elateriformia</taxon>
        <taxon>Buprestoidea</taxon>
        <taxon>Buprestidae</taxon>
        <taxon>Agrilinae</taxon>
        <taxon>Agrilus</taxon>
    </lineage>
</organism>
<dbReference type="Pfam" id="PF00134">
    <property type="entry name" value="Cyclin_N"/>
    <property type="match status" value="1"/>
</dbReference>
<dbReference type="InterPro" id="IPR036915">
    <property type="entry name" value="Cyclin-like_sf"/>
</dbReference>
<proteinExistence type="inferred from homology"/>
<name>A0A1W4X1G6_AGRPL</name>
<keyword evidence="5" id="KW-0175">Coiled coil</keyword>
<dbReference type="RefSeq" id="XP_018329929.1">
    <property type="nucleotide sequence ID" value="XM_018474427.2"/>
</dbReference>
<dbReference type="GO" id="GO:0000278">
    <property type="term" value="P:mitotic cell cycle"/>
    <property type="evidence" value="ECO:0007669"/>
    <property type="project" value="UniProtKB-ARBA"/>
</dbReference>
<evidence type="ECO:0000256" key="2">
    <source>
        <dbReference type="ARBA" id="ARBA00023127"/>
    </source>
</evidence>
<dbReference type="FunCoup" id="A0A1W4X1G6">
    <property type="interactions" value="771"/>
</dbReference>
<dbReference type="AlphaFoldDB" id="A0A1W4X1G6"/>
<evidence type="ECO:0000256" key="5">
    <source>
        <dbReference type="SAM" id="Coils"/>
    </source>
</evidence>
<sequence>MASFRIHEDQENRVPEIRQKQINVMAPTQLKRTILGQLDNHIDRPLKNKQPLGISNIKANENLNKQNIQKLPPPVVPVAQFEAFKVGEDSKENDLEKKLEECQRRRKNRDPYAEIYKGTAEDKFITKKEWLEMEAKRKQELEQKRQLQIEAIRKQKEADAQSRKEEEEEKLKALHALKVASDKNLKSPIIESIDAGSPMSIEKSLTDDLQNENKLNREIIAKTSRDLFFEMPQYRTDIYLYLREHELRNRPKPGYMRKQPDITYNMRAILVDWLVEVAEEYRLQTETLYLAVNFIDRFLSYMSVVRTKLQLVGTAAMFIAAKYEEIIPPDVGEFVYITDDTYNKKQVIRMEHLILKVLSFDLSVPTPLTFITAICISNQLSKKVMYLAMYLSELSMLEADPYLENLPSVIAASAVALARHNLEMDPWTKELSTNTGFQLTDLKKTIDFLQEMFVKAPSLLQQGIQEKYKSSKYMHVSSLSPREPLSF</sequence>
<dbReference type="InterPro" id="IPR013763">
    <property type="entry name" value="Cyclin-like_dom"/>
</dbReference>
<dbReference type="CDD" id="cd20504">
    <property type="entry name" value="CYCLIN_CCNA_rpt1"/>
    <property type="match status" value="1"/>
</dbReference>
<feature type="domain" description="Cyclin C-terminal" evidence="7">
    <location>
        <begin position="365"/>
        <end position="482"/>
    </location>
</feature>
<dbReference type="OrthoDB" id="5590282at2759"/>
<dbReference type="STRING" id="224129.A0A1W4X1G6"/>
<dbReference type="PANTHER" id="PTHR10177">
    <property type="entry name" value="CYCLINS"/>
    <property type="match status" value="1"/>
</dbReference>
<gene>
    <name evidence="9" type="primary">LOC108740198</name>
</gene>
<dbReference type="GO" id="GO:0051301">
    <property type="term" value="P:cell division"/>
    <property type="evidence" value="ECO:0007669"/>
    <property type="project" value="UniProtKB-KW"/>
</dbReference>
<keyword evidence="3" id="KW-0131">Cell cycle</keyword>
<dbReference type="GO" id="GO:0005634">
    <property type="term" value="C:nucleus"/>
    <property type="evidence" value="ECO:0007669"/>
    <property type="project" value="UniProtKB-ARBA"/>
</dbReference>
<evidence type="ECO:0000313" key="9">
    <source>
        <dbReference type="RefSeq" id="XP_018329929.1"/>
    </source>
</evidence>
<feature type="coiled-coil region" evidence="5">
    <location>
        <begin position="137"/>
        <end position="177"/>
    </location>
</feature>
<evidence type="ECO:0000256" key="3">
    <source>
        <dbReference type="ARBA" id="ARBA00023306"/>
    </source>
</evidence>
<evidence type="ECO:0000256" key="4">
    <source>
        <dbReference type="RuleBase" id="RU000383"/>
    </source>
</evidence>
<evidence type="ECO:0000313" key="8">
    <source>
        <dbReference type="Proteomes" id="UP000192223"/>
    </source>
</evidence>
<evidence type="ECO:0000259" key="6">
    <source>
        <dbReference type="SMART" id="SM00385"/>
    </source>
</evidence>
<dbReference type="SMART" id="SM00385">
    <property type="entry name" value="CYCLIN"/>
    <property type="match status" value="2"/>
</dbReference>
<dbReference type="FunFam" id="1.10.472.10:FF:000001">
    <property type="entry name" value="G2/mitotic-specific cyclin"/>
    <property type="match status" value="1"/>
</dbReference>
<dbReference type="InterPro" id="IPR048258">
    <property type="entry name" value="Cyclins_cyclin-box"/>
</dbReference>
<dbReference type="KEGG" id="apln:108740198"/>
<dbReference type="GeneID" id="108740198"/>
<dbReference type="PROSITE" id="PS00292">
    <property type="entry name" value="CYCLINS"/>
    <property type="match status" value="1"/>
</dbReference>
<dbReference type="InterPro" id="IPR004367">
    <property type="entry name" value="Cyclin_C-dom"/>
</dbReference>